<evidence type="ECO:0000259" key="2">
    <source>
        <dbReference type="PROSITE" id="PS50206"/>
    </source>
</evidence>
<dbReference type="Pfam" id="PF00581">
    <property type="entry name" value="Rhodanese"/>
    <property type="match status" value="1"/>
</dbReference>
<dbReference type="PANTHER" id="PTHR30401">
    <property type="entry name" value="TRNA 2-SELENOURIDINE SYNTHASE"/>
    <property type="match status" value="1"/>
</dbReference>
<proteinExistence type="predicted"/>
<dbReference type="PROSITE" id="PS50206">
    <property type="entry name" value="RHODANESE_3"/>
    <property type="match status" value="1"/>
</dbReference>
<evidence type="ECO:0000313" key="3">
    <source>
        <dbReference type="EMBL" id="MBB3971205.1"/>
    </source>
</evidence>
<dbReference type="EC" id="2.9.1.-" evidence="3"/>
<keyword evidence="6" id="KW-1185">Reference proteome</keyword>
<reference evidence="3 6" key="3">
    <citation type="submission" date="2020-08" db="EMBL/GenBank/DDBJ databases">
        <title>Genomic Encyclopedia of Type Strains, Phase IV (KMG-IV): sequencing the most valuable type-strain genomes for metagenomic binning, comparative biology and taxonomic classification.</title>
        <authorList>
            <person name="Goeker M."/>
        </authorList>
    </citation>
    <scope>NUCLEOTIDE SEQUENCE [LARGE SCALE GENOMIC DNA]</scope>
    <source>
        <strain evidence="3 6">DSM 100995</strain>
    </source>
</reference>
<organism evidence="4 5">
    <name type="scientific">Mucilaginibacter phyllosphaerae</name>
    <dbReference type="NCBI Taxonomy" id="1812349"/>
    <lineage>
        <taxon>Bacteria</taxon>
        <taxon>Pseudomonadati</taxon>
        <taxon>Bacteroidota</taxon>
        <taxon>Sphingobacteriia</taxon>
        <taxon>Sphingobacteriales</taxon>
        <taxon>Sphingobacteriaceae</taxon>
        <taxon>Mucilaginibacter</taxon>
    </lineage>
</organism>
<dbReference type="NCBIfam" id="TIGR03167">
    <property type="entry name" value="tRNA_sel_U_synt"/>
    <property type="match status" value="1"/>
</dbReference>
<dbReference type="Pfam" id="PF26341">
    <property type="entry name" value="AAA_SelU"/>
    <property type="match status" value="1"/>
</dbReference>
<dbReference type="Proteomes" id="UP000583101">
    <property type="component" value="Unassembled WGS sequence"/>
</dbReference>
<dbReference type="NCBIfam" id="NF008752">
    <property type="entry name" value="PRK11784.1-4"/>
    <property type="match status" value="1"/>
</dbReference>
<feature type="domain" description="Rhodanese" evidence="2">
    <location>
        <begin position="13"/>
        <end position="134"/>
    </location>
</feature>
<dbReference type="RefSeq" id="WP_134336493.1">
    <property type="nucleotide sequence ID" value="NZ_BMCZ01000003.1"/>
</dbReference>
<evidence type="ECO:0000313" key="6">
    <source>
        <dbReference type="Proteomes" id="UP000583101"/>
    </source>
</evidence>
<dbReference type="EMBL" id="JACIEG010000009">
    <property type="protein sequence ID" value="MBB3971205.1"/>
    <property type="molecule type" value="Genomic_DNA"/>
</dbReference>
<dbReference type="PANTHER" id="PTHR30401:SF0">
    <property type="entry name" value="TRNA 2-SELENOURIDINE SYNTHASE"/>
    <property type="match status" value="1"/>
</dbReference>
<keyword evidence="1" id="KW-0711">Selenium</keyword>
<dbReference type="AlphaFoldDB" id="A0A4Y8AE84"/>
<gene>
    <name evidence="4" type="primary">mnmH</name>
    <name evidence="4" type="ORF">E2R65_10790</name>
    <name evidence="3" type="ORF">GGR35_003833</name>
</gene>
<dbReference type="Gene3D" id="3.40.250.10">
    <property type="entry name" value="Rhodanese-like domain"/>
    <property type="match status" value="1"/>
</dbReference>
<sequence>MVKQITINKFLELKDKIALIDVRTPAEHEHGHVPGAFNLPLFSNEERVKVGTTYKQVGREEAILLGFDLTGSKWSGFIKEALIIAPDKRIGVHCWRGGMRSGAMAWALDLYGFEVYVIQGGYKKYRGWVHQQFEHPYKLQILGGMTGSGKTRILQQLKKMREQVIDLEDLAQHQGSSYGSMNKMVQPTQEQFENNLAEQLKNTGPQKKVWVEDESLTIGKRSIPNTFWHQMRNAAMIDIKVALQQRVNALAAEYGSLDKHFLMESTERIRKRLGPEQTKYAIEAIMEGRMRDFVKIVLVYYDKTYRTGLSKRNAAQVFSLELNDTDIATQARHLLNFTANTVIY</sequence>
<dbReference type="SMART" id="SM00450">
    <property type="entry name" value="RHOD"/>
    <property type="match status" value="1"/>
</dbReference>
<dbReference type="OrthoDB" id="9808735at2"/>
<dbReference type="InterPro" id="IPR017582">
    <property type="entry name" value="SelU"/>
</dbReference>
<dbReference type="SUPFAM" id="SSF52821">
    <property type="entry name" value="Rhodanese/Cell cycle control phosphatase"/>
    <property type="match status" value="1"/>
</dbReference>
<dbReference type="GO" id="GO:0043828">
    <property type="term" value="F:tRNA 2-selenouridine synthase activity"/>
    <property type="evidence" value="ECO:0007669"/>
    <property type="project" value="InterPro"/>
</dbReference>
<evidence type="ECO:0000256" key="1">
    <source>
        <dbReference type="ARBA" id="ARBA00023266"/>
    </source>
</evidence>
<keyword evidence="3" id="KW-0808">Transferase</keyword>
<dbReference type="Proteomes" id="UP000297248">
    <property type="component" value="Unassembled WGS sequence"/>
</dbReference>
<name>A0A4Y8AE84_9SPHI</name>
<comment type="caution">
    <text evidence="4">The sequence shown here is derived from an EMBL/GenBank/DDBJ whole genome shotgun (WGS) entry which is preliminary data.</text>
</comment>
<dbReference type="NCBIfam" id="NF008750">
    <property type="entry name" value="PRK11784.1-2"/>
    <property type="match status" value="1"/>
</dbReference>
<accession>A0A4Y8AE84</accession>
<protein>
    <submittedName>
        <fullName evidence="3">tRNA 2-selenouridine synthase</fullName>
        <ecNumber evidence="3">2.9.1.-</ecNumber>
    </submittedName>
    <submittedName>
        <fullName evidence="4">tRNA 2-selenouridine(34) synthase MnmH</fullName>
    </submittedName>
</protein>
<reference evidence="4" key="2">
    <citation type="submission" date="2019-03" db="EMBL/GenBank/DDBJ databases">
        <authorList>
            <person name="Yan Y.-Q."/>
            <person name="Du Z.-J."/>
        </authorList>
    </citation>
    <scope>NUCLEOTIDE SEQUENCE</scope>
    <source>
        <strain evidence="4">PP-F2FG21</strain>
    </source>
</reference>
<reference evidence="4 5" key="1">
    <citation type="journal article" date="2016" name="Int. J. Syst. Evol. Microbiol.">
        <title>Proposal of Mucilaginibacter phyllosphaerae sp. nov. isolated from the phyllosphere of Galium album.</title>
        <authorList>
            <person name="Aydogan E.L."/>
            <person name="Busse H.J."/>
            <person name="Moser G."/>
            <person name="Muller C."/>
            <person name="Kampfer P."/>
            <person name="Glaeser S.P."/>
        </authorList>
    </citation>
    <scope>NUCLEOTIDE SEQUENCE [LARGE SCALE GENOMIC DNA]</scope>
    <source>
        <strain evidence="4 5">PP-F2FG21</strain>
    </source>
</reference>
<evidence type="ECO:0000313" key="4">
    <source>
        <dbReference type="EMBL" id="TEW66890.1"/>
    </source>
</evidence>
<dbReference type="EMBL" id="SNQG01000003">
    <property type="protein sequence ID" value="TEW66890.1"/>
    <property type="molecule type" value="Genomic_DNA"/>
</dbReference>
<dbReference type="InterPro" id="IPR036873">
    <property type="entry name" value="Rhodanese-like_dom_sf"/>
</dbReference>
<dbReference type="InterPro" id="IPR058840">
    <property type="entry name" value="AAA_SelU"/>
</dbReference>
<dbReference type="GO" id="GO:0002098">
    <property type="term" value="P:tRNA wobble uridine modification"/>
    <property type="evidence" value="ECO:0007669"/>
    <property type="project" value="InterPro"/>
</dbReference>
<dbReference type="InterPro" id="IPR001763">
    <property type="entry name" value="Rhodanese-like_dom"/>
</dbReference>
<evidence type="ECO:0000313" key="5">
    <source>
        <dbReference type="Proteomes" id="UP000297248"/>
    </source>
</evidence>